<name>A0A8H5AWU4_9AGAR</name>
<sequence>MAEVLKPKVDHADGKGILTPGIGYGRCKQINHLQPTVQVIAGQEQVRVLLLPTLHLPAVPHRSAISCKTVTSASESMEKEPYEHTASLIRRVFGASMLANTPPHSSRARRARYSDIIDSSVYSS</sequence>
<dbReference type="Proteomes" id="UP000567179">
    <property type="component" value="Unassembled WGS sequence"/>
</dbReference>
<reference evidence="1 2" key="1">
    <citation type="journal article" date="2020" name="ISME J.">
        <title>Uncovering the hidden diversity of litter-decomposition mechanisms in mushroom-forming fungi.</title>
        <authorList>
            <person name="Floudas D."/>
            <person name="Bentzer J."/>
            <person name="Ahren D."/>
            <person name="Johansson T."/>
            <person name="Persson P."/>
            <person name="Tunlid A."/>
        </authorList>
    </citation>
    <scope>NUCLEOTIDE SEQUENCE [LARGE SCALE GENOMIC DNA]</scope>
    <source>
        <strain evidence="1 2">CBS 101986</strain>
    </source>
</reference>
<keyword evidence="2" id="KW-1185">Reference proteome</keyword>
<gene>
    <name evidence="1" type="ORF">D9619_002407</name>
</gene>
<dbReference type="AlphaFoldDB" id="A0A8H5AWU4"/>
<evidence type="ECO:0000313" key="1">
    <source>
        <dbReference type="EMBL" id="KAF5312318.1"/>
    </source>
</evidence>
<accession>A0A8H5AWU4</accession>
<evidence type="ECO:0000313" key="2">
    <source>
        <dbReference type="Proteomes" id="UP000567179"/>
    </source>
</evidence>
<dbReference type="EMBL" id="JAACJJ010000056">
    <property type="protein sequence ID" value="KAF5312318.1"/>
    <property type="molecule type" value="Genomic_DNA"/>
</dbReference>
<comment type="caution">
    <text evidence="1">The sequence shown here is derived from an EMBL/GenBank/DDBJ whole genome shotgun (WGS) entry which is preliminary data.</text>
</comment>
<proteinExistence type="predicted"/>
<protein>
    <submittedName>
        <fullName evidence="1">Uncharacterized protein</fullName>
    </submittedName>
</protein>
<organism evidence="1 2">
    <name type="scientific">Psilocybe cf. subviscida</name>
    <dbReference type="NCBI Taxonomy" id="2480587"/>
    <lineage>
        <taxon>Eukaryota</taxon>
        <taxon>Fungi</taxon>
        <taxon>Dikarya</taxon>
        <taxon>Basidiomycota</taxon>
        <taxon>Agaricomycotina</taxon>
        <taxon>Agaricomycetes</taxon>
        <taxon>Agaricomycetidae</taxon>
        <taxon>Agaricales</taxon>
        <taxon>Agaricineae</taxon>
        <taxon>Strophariaceae</taxon>
        <taxon>Psilocybe</taxon>
    </lineage>
</organism>